<gene>
    <name evidence="2" type="ORF">Y1Q_0021419</name>
</gene>
<dbReference type="AlphaFoldDB" id="A0A151P9X2"/>
<feature type="signal peptide" evidence="1">
    <location>
        <begin position="1"/>
        <end position="22"/>
    </location>
</feature>
<organism evidence="2 3">
    <name type="scientific">Alligator mississippiensis</name>
    <name type="common">American alligator</name>
    <dbReference type="NCBI Taxonomy" id="8496"/>
    <lineage>
        <taxon>Eukaryota</taxon>
        <taxon>Metazoa</taxon>
        <taxon>Chordata</taxon>
        <taxon>Craniata</taxon>
        <taxon>Vertebrata</taxon>
        <taxon>Euteleostomi</taxon>
        <taxon>Archelosauria</taxon>
        <taxon>Archosauria</taxon>
        <taxon>Crocodylia</taxon>
        <taxon>Alligatoridae</taxon>
        <taxon>Alligatorinae</taxon>
        <taxon>Alligator</taxon>
    </lineage>
</organism>
<sequence length="95" mass="10256">MPPQPSGRVLFMVHWISTLAPGAPLVAVEVSLKIPIFKLIQGEAIHVPFLEISLVDDPGDIHNSISCSQNLGPNASDVASLFHPETYLPQDMISV</sequence>
<dbReference type="EMBL" id="AKHW03000533">
    <property type="protein sequence ID" value="KYO45770.1"/>
    <property type="molecule type" value="Genomic_DNA"/>
</dbReference>
<comment type="caution">
    <text evidence="2">The sequence shown here is derived from an EMBL/GenBank/DDBJ whole genome shotgun (WGS) entry which is preliminary data.</text>
</comment>
<proteinExistence type="predicted"/>
<reference evidence="2 3" key="1">
    <citation type="journal article" date="2012" name="Genome Biol.">
        <title>Sequencing three crocodilian genomes to illuminate the evolution of archosaurs and amniotes.</title>
        <authorList>
            <person name="St John J.A."/>
            <person name="Braun E.L."/>
            <person name="Isberg S.R."/>
            <person name="Miles L.G."/>
            <person name="Chong A.Y."/>
            <person name="Gongora J."/>
            <person name="Dalzell P."/>
            <person name="Moran C."/>
            <person name="Bed'hom B."/>
            <person name="Abzhanov A."/>
            <person name="Burgess S.C."/>
            <person name="Cooksey A.M."/>
            <person name="Castoe T.A."/>
            <person name="Crawford N.G."/>
            <person name="Densmore L.D."/>
            <person name="Drew J.C."/>
            <person name="Edwards S.V."/>
            <person name="Faircloth B.C."/>
            <person name="Fujita M.K."/>
            <person name="Greenwold M.J."/>
            <person name="Hoffmann F.G."/>
            <person name="Howard J.M."/>
            <person name="Iguchi T."/>
            <person name="Janes D.E."/>
            <person name="Khan S.Y."/>
            <person name="Kohno S."/>
            <person name="de Koning A.J."/>
            <person name="Lance S.L."/>
            <person name="McCarthy F.M."/>
            <person name="McCormack J.E."/>
            <person name="Merchant M.E."/>
            <person name="Peterson D.G."/>
            <person name="Pollock D.D."/>
            <person name="Pourmand N."/>
            <person name="Raney B.J."/>
            <person name="Roessler K.A."/>
            <person name="Sanford J.R."/>
            <person name="Sawyer R.H."/>
            <person name="Schmidt C.J."/>
            <person name="Triplett E.W."/>
            <person name="Tuberville T.D."/>
            <person name="Venegas-Anaya M."/>
            <person name="Howard J.T."/>
            <person name="Jarvis E.D."/>
            <person name="Guillette L.J.Jr."/>
            <person name="Glenn T.C."/>
            <person name="Green R.E."/>
            <person name="Ray D.A."/>
        </authorList>
    </citation>
    <scope>NUCLEOTIDE SEQUENCE [LARGE SCALE GENOMIC DNA]</scope>
    <source>
        <strain evidence="2">KSC_2009_1</strain>
    </source>
</reference>
<feature type="chain" id="PRO_5007586830" evidence="1">
    <location>
        <begin position="23"/>
        <end position="95"/>
    </location>
</feature>
<name>A0A151P9X2_ALLMI</name>
<evidence type="ECO:0000313" key="2">
    <source>
        <dbReference type="EMBL" id="KYO45770.1"/>
    </source>
</evidence>
<keyword evidence="3" id="KW-1185">Reference proteome</keyword>
<keyword evidence="1" id="KW-0732">Signal</keyword>
<evidence type="ECO:0000313" key="3">
    <source>
        <dbReference type="Proteomes" id="UP000050525"/>
    </source>
</evidence>
<protein>
    <submittedName>
        <fullName evidence="2">Uncharacterized protein</fullName>
    </submittedName>
</protein>
<dbReference type="Proteomes" id="UP000050525">
    <property type="component" value="Unassembled WGS sequence"/>
</dbReference>
<accession>A0A151P9X2</accession>
<evidence type="ECO:0000256" key="1">
    <source>
        <dbReference type="SAM" id="SignalP"/>
    </source>
</evidence>